<dbReference type="Proteomes" id="UP000774617">
    <property type="component" value="Unassembled WGS sequence"/>
</dbReference>
<protein>
    <submittedName>
        <fullName evidence="2">Uncharacterized protein</fullName>
    </submittedName>
</protein>
<feature type="region of interest" description="Disordered" evidence="1">
    <location>
        <begin position="1"/>
        <end position="178"/>
    </location>
</feature>
<evidence type="ECO:0000313" key="2">
    <source>
        <dbReference type="EMBL" id="KAH7057401.1"/>
    </source>
</evidence>
<evidence type="ECO:0000313" key="3">
    <source>
        <dbReference type="Proteomes" id="UP000774617"/>
    </source>
</evidence>
<dbReference type="EMBL" id="JAGTJR010000007">
    <property type="protein sequence ID" value="KAH7057401.1"/>
    <property type="molecule type" value="Genomic_DNA"/>
</dbReference>
<comment type="caution">
    <text evidence="2">The sequence shown here is derived from an EMBL/GenBank/DDBJ whole genome shotgun (WGS) entry which is preliminary data.</text>
</comment>
<reference evidence="2 3" key="1">
    <citation type="journal article" date="2021" name="Nat. Commun.">
        <title>Genetic determinants of endophytism in the Arabidopsis root mycobiome.</title>
        <authorList>
            <person name="Mesny F."/>
            <person name="Miyauchi S."/>
            <person name="Thiergart T."/>
            <person name="Pickel B."/>
            <person name="Atanasova L."/>
            <person name="Karlsson M."/>
            <person name="Huettel B."/>
            <person name="Barry K.W."/>
            <person name="Haridas S."/>
            <person name="Chen C."/>
            <person name="Bauer D."/>
            <person name="Andreopoulos W."/>
            <person name="Pangilinan J."/>
            <person name="LaButti K."/>
            <person name="Riley R."/>
            <person name="Lipzen A."/>
            <person name="Clum A."/>
            <person name="Drula E."/>
            <person name="Henrissat B."/>
            <person name="Kohler A."/>
            <person name="Grigoriev I.V."/>
            <person name="Martin F.M."/>
            <person name="Hacquard S."/>
        </authorList>
    </citation>
    <scope>NUCLEOTIDE SEQUENCE [LARGE SCALE GENOMIC DNA]</scope>
    <source>
        <strain evidence="2 3">MPI-SDFR-AT-0080</strain>
    </source>
</reference>
<accession>A0ABQ8GJG3</accession>
<keyword evidence="3" id="KW-1185">Reference proteome</keyword>
<name>A0ABQ8GJG3_9PEZI</name>
<proteinExistence type="predicted"/>
<feature type="compositionally biased region" description="Low complexity" evidence="1">
    <location>
        <begin position="52"/>
        <end position="68"/>
    </location>
</feature>
<organism evidence="2 3">
    <name type="scientific">Macrophomina phaseolina</name>
    <dbReference type="NCBI Taxonomy" id="35725"/>
    <lineage>
        <taxon>Eukaryota</taxon>
        <taxon>Fungi</taxon>
        <taxon>Dikarya</taxon>
        <taxon>Ascomycota</taxon>
        <taxon>Pezizomycotina</taxon>
        <taxon>Dothideomycetes</taxon>
        <taxon>Dothideomycetes incertae sedis</taxon>
        <taxon>Botryosphaeriales</taxon>
        <taxon>Botryosphaeriaceae</taxon>
        <taxon>Macrophomina</taxon>
    </lineage>
</organism>
<sequence length="237" mass="26204">MTPTSAPIDLPHRSEQSLPHAPTKHPLERSRYPLPLTLSSPASVPFLQSFDRSACPQSQQQPRPSARLQARHTIDAPFHAPARRRPSKKAGPPPNPAHSPFNQYTPCGTVAPPARALVREGPGKHSPQKQNRRLERESRGTPPSPGQGDACPAPNQRAYHFPTRINRPPPLPPGTGTGTVGGTVLRAERFVFSDPLFFFFFFFFNNRLRSSGVGIATPAKKECYWSLGFGRFPFFLD</sequence>
<gene>
    <name evidence="2" type="ORF">B0J12DRAFT_413235</name>
</gene>
<evidence type="ECO:0000256" key="1">
    <source>
        <dbReference type="SAM" id="MobiDB-lite"/>
    </source>
</evidence>